<dbReference type="EMBL" id="PDLM01000018">
    <property type="protein sequence ID" value="RDW57977.1"/>
    <property type="molecule type" value="Genomic_DNA"/>
</dbReference>
<organism evidence="1 2">
    <name type="scientific">Coleophoma cylindrospora</name>
    <dbReference type="NCBI Taxonomy" id="1849047"/>
    <lineage>
        <taxon>Eukaryota</taxon>
        <taxon>Fungi</taxon>
        <taxon>Dikarya</taxon>
        <taxon>Ascomycota</taxon>
        <taxon>Pezizomycotina</taxon>
        <taxon>Leotiomycetes</taxon>
        <taxon>Helotiales</taxon>
        <taxon>Dermateaceae</taxon>
        <taxon>Coleophoma</taxon>
    </lineage>
</organism>
<dbReference type="OrthoDB" id="3599172at2759"/>
<reference evidence="1 2" key="1">
    <citation type="journal article" date="2018" name="IMA Fungus">
        <title>IMA Genome-F 9: Draft genome sequence of Annulohypoxylon stygium, Aspergillus mulundensis, Berkeleyomyces basicola (syn. Thielaviopsis basicola), Ceratocystis smalleyi, two Cercospora beticola strains, Coleophoma cylindrospora, Fusarium fracticaudum, Phialophora cf. hyalina, and Morchella septimelata.</title>
        <authorList>
            <person name="Wingfield B.D."/>
            <person name="Bills G.F."/>
            <person name="Dong Y."/>
            <person name="Huang W."/>
            <person name="Nel W.J."/>
            <person name="Swalarsk-Parry B.S."/>
            <person name="Vaghefi N."/>
            <person name="Wilken P.M."/>
            <person name="An Z."/>
            <person name="de Beer Z.W."/>
            <person name="De Vos L."/>
            <person name="Chen L."/>
            <person name="Duong T.A."/>
            <person name="Gao Y."/>
            <person name="Hammerbacher A."/>
            <person name="Kikkert J.R."/>
            <person name="Li Y."/>
            <person name="Li H."/>
            <person name="Li K."/>
            <person name="Li Q."/>
            <person name="Liu X."/>
            <person name="Ma X."/>
            <person name="Naidoo K."/>
            <person name="Pethybridge S.J."/>
            <person name="Sun J."/>
            <person name="Steenkamp E.T."/>
            <person name="van der Nest M.A."/>
            <person name="van Wyk S."/>
            <person name="Wingfield M.J."/>
            <person name="Xiong C."/>
            <person name="Yue Q."/>
            <person name="Zhang X."/>
        </authorList>
    </citation>
    <scope>NUCLEOTIDE SEQUENCE [LARGE SCALE GENOMIC DNA]</scope>
    <source>
        <strain evidence="1 2">BP6252</strain>
    </source>
</reference>
<gene>
    <name evidence="1" type="ORF">BP6252_13388</name>
</gene>
<evidence type="ECO:0000313" key="2">
    <source>
        <dbReference type="Proteomes" id="UP000256645"/>
    </source>
</evidence>
<dbReference type="Proteomes" id="UP000256645">
    <property type="component" value="Unassembled WGS sequence"/>
</dbReference>
<dbReference type="InterPro" id="IPR021858">
    <property type="entry name" value="Fun_TF"/>
</dbReference>
<proteinExistence type="predicted"/>
<dbReference type="AlphaFoldDB" id="A0A3D8Q8I7"/>
<accession>A0A3D8Q8I7</accession>
<comment type="caution">
    <text evidence="1">The sequence shown here is derived from an EMBL/GenBank/DDBJ whole genome shotgun (WGS) entry which is preliminary data.</text>
</comment>
<name>A0A3D8Q8I7_9HELO</name>
<protein>
    <submittedName>
        <fullName evidence="1">Uncharacterized protein</fullName>
    </submittedName>
</protein>
<dbReference type="Pfam" id="PF11951">
    <property type="entry name" value="Fungal_trans_2"/>
    <property type="match status" value="1"/>
</dbReference>
<evidence type="ECO:0000313" key="1">
    <source>
        <dbReference type="EMBL" id="RDW57977.1"/>
    </source>
</evidence>
<keyword evidence="2" id="KW-1185">Reference proteome</keyword>
<sequence>MASQPSRLFDFLKQPVRMSSAGFTFLNATGTPGLSPSDAKLMRAHITRSNFAIRRQRRTQAITAKGSLQTRTGQRPRAQNDLLLATAPKDPELYAQYLSRFWSLVFLDGGKYPSSHAEEAWIQLLVSEAALAEVSMAIGIRHWSPDAPCQGKAVAHLCQAANIIIQRIKSESAHTGAVLEAVLSMAIGERLVHNDLTWNIHVNGLASLITERQTRGKCALPSMLCNFLILSVHIYYVEKRLTETVRDSTNDVFNFPLVYHKKIIDAIRIHGNQPICDVADISDGLVQLRKSIDTHRNSSSASDVQAKEIEESWNGLLYQARALRYEDNPFVQATSRAIELILYLSWYPRLEASISLLASELKEELCRLPVRSCLFMDLTSCQMMLGAIAAGEGSQVRAWFVARLRRAVLTLRSRGWVRPLEILEAGFPSHVGLVARFRALWKELDS</sequence>